<dbReference type="PANTHER" id="PTHR30582:SF4">
    <property type="entry name" value="L,D-TRANSPEPTIDASE YQJB-RELATED"/>
    <property type="match status" value="1"/>
</dbReference>
<evidence type="ECO:0000259" key="10">
    <source>
        <dbReference type="PROSITE" id="PS52029"/>
    </source>
</evidence>
<evidence type="ECO:0000256" key="9">
    <source>
        <dbReference type="PROSITE-ProRule" id="PRU01373"/>
    </source>
</evidence>
<reference evidence="11 12" key="1">
    <citation type="submission" date="2016-10" db="EMBL/GenBank/DDBJ databases">
        <title>Draft genome sequences of four alkaliphilic bacteria belonging to the Anaerobacillus genus.</title>
        <authorList>
            <person name="Bassil N.M."/>
            <person name="Lloyd J.R."/>
        </authorList>
    </citation>
    <scope>NUCLEOTIDE SEQUENCE [LARGE SCALE GENOMIC DNA]</scope>
    <source>
        <strain evidence="11 12">DSM 15340</strain>
    </source>
</reference>
<keyword evidence="12" id="KW-1185">Reference proteome</keyword>
<dbReference type="EMBL" id="MLQQ01000018">
    <property type="protein sequence ID" value="OIJ12999.1"/>
    <property type="molecule type" value="Genomic_DNA"/>
</dbReference>
<name>A0A1S2LKD0_9BACI</name>
<dbReference type="PANTHER" id="PTHR30582">
    <property type="entry name" value="L,D-TRANSPEPTIDASE"/>
    <property type="match status" value="1"/>
</dbReference>
<evidence type="ECO:0000313" key="12">
    <source>
        <dbReference type="Proteomes" id="UP000180098"/>
    </source>
</evidence>
<dbReference type="GO" id="GO:0008360">
    <property type="term" value="P:regulation of cell shape"/>
    <property type="evidence" value="ECO:0007669"/>
    <property type="project" value="UniProtKB-UniRule"/>
</dbReference>
<organism evidence="11 12">
    <name type="scientific">Anaerobacillus arseniciselenatis</name>
    <dbReference type="NCBI Taxonomy" id="85682"/>
    <lineage>
        <taxon>Bacteria</taxon>
        <taxon>Bacillati</taxon>
        <taxon>Bacillota</taxon>
        <taxon>Bacilli</taxon>
        <taxon>Bacillales</taxon>
        <taxon>Bacillaceae</taxon>
        <taxon>Anaerobacillus</taxon>
    </lineage>
</organism>
<evidence type="ECO:0000256" key="1">
    <source>
        <dbReference type="ARBA" id="ARBA00004752"/>
    </source>
</evidence>
<dbReference type="Proteomes" id="UP000180098">
    <property type="component" value="Unassembled WGS sequence"/>
</dbReference>
<feature type="active site" description="Proton donor/acceptor" evidence="9">
    <location>
        <position position="107"/>
    </location>
</feature>
<evidence type="ECO:0000256" key="3">
    <source>
        <dbReference type="ARBA" id="ARBA00022679"/>
    </source>
</evidence>
<dbReference type="GO" id="GO:0071972">
    <property type="term" value="F:peptidoglycan L,D-transpeptidase activity"/>
    <property type="evidence" value="ECO:0007669"/>
    <property type="project" value="TreeGrafter"/>
</dbReference>
<dbReference type="GO" id="GO:0005576">
    <property type="term" value="C:extracellular region"/>
    <property type="evidence" value="ECO:0007669"/>
    <property type="project" value="TreeGrafter"/>
</dbReference>
<evidence type="ECO:0000256" key="2">
    <source>
        <dbReference type="ARBA" id="ARBA00005992"/>
    </source>
</evidence>
<dbReference type="Gene3D" id="2.40.440.10">
    <property type="entry name" value="L,D-transpeptidase catalytic domain-like"/>
    <property type="match status" value="1"/>
</dbReference>
<dbReference type="GO" id="GO:0018104">
    <property type="term" value="P:peptidoglycan-protein cross-linking"/>
    <property type="evidence" value="ECO:0007669"/>
    <property type="project" value="TreeGrafter"/>
</dbReference>
<dbReference type="UniPathway" id="UPA00219"/>
<dbReference type="InterPro" id="IPR038063">
    <property type="entry name" value="Transpep_catalytic_dom"/>
</dbReference>
<feature type="active site" description="Nucleophile" evidence="9">
    <location>
        <position position="123"/>
    </location>
</feature>
<dbReference type="PROSITE" id="PS52029">
    <property type="entry name" value="LD_TPASE"/>
    <property type="match status" value="1"/>
</dbReference>
<dbReference type="Pfam" id="PF03734">
    <property type="entry name" value="YkuD"/>
    <property type="match status" value="1"/>
</dbReference>
<protein>
    <recommendedName>
        <fullName evidence="10">L,D-TPase catalytic domain-containing protein</fullName>
    </recommendedName>
</protein>
<accession>A0A1S2LKD0</accession>
<evidence type="ECO:0000256" key="8">
    <source>
        <dbReference type="ARBA" id="ARBA00060592"/>
    </source>
</evidence>
<keyword evidence="4" id="KW-0378">Hydrolase</keyword>
<feature type="domain" description="L,D-TPase catalytic" evidence="10">
    <location>
        <begin position="23"/>
        <end position="147"/>
    </location>
</feature>
<dbReference type="SUPFAM" id="SSF141523">
    <property type="entry name" value="L,D-transpeptidase catalytic domain-like"/>
    <property type="match status" value="1"/>
</dbReference>
<dbReference type="CDD" id="cd16913">
    <property type="entry name" value="YkuD_like"/>
    <property type="match status" value="1"/>
</dbReference>
<comment type="similarity">
    <text evidence="2">Belongs to the YkuD family.</text>
</comment>
<dbReference type="FunFam" id="2.40.440.10:FF:000003">
    <property type="entry name" value="L,D-transpeptidase YciB"/>
    <property type="match status" value="1"/>
</dbReference>
<evidence type="ECO:0000256" key="7">
    <source>
        <dbReference type="ARBA" id="ARBA00023316"/>
    </source>
</evidence>
<keyword evidence="3" id="KW-0808">Transferase</keyword>
<evidence type="ECO:0000256" key="6">
    <source>
        <dbReference type="ARBA" id="ARBA00022984"/>
    </source>
</evidence>
<evidence type="ECO:0000256" key="5">
    <source>
        <dbReference type="ARBA" id="ARBA00022960"/>
    </source>
</evidence>
<comment type="caution">
    <text evidence="11">The sequence shown here is derived from an EMBL/GenBank/DDBJ whole genome shotgun (WGS) entry which is preliminary data.</text>
</comment>
<dbReference type="GO" id="GO:0016740">
    <property type="term" value="F:transferase activity"/>
    <property type="evidence" value="ECO:0007669"/>
    <property type="project" value="UniProtKB-KW"/>
</dbReference>
<comment type="pathway">
    <text evidence="8">Glycan biosynthesis.</text>
</comment>
<dbReference type="AlphaFoldDB" id="A0A1S2LKD0"/>
<evidence type="ECO:0000256" key="4">
    <source>
        <dbReference type="ARBA" id="ARBA00022801"/>
    </source>
</evidence>
<comment type="pathway">
    <text evidence="1 9">Cell wall biogenesis; peptidoglycan biosynthesis.</text>
</comment>
<keyword evidence="7 9" id="KW-0961">Cell wall biogenesis/degradation</keyword>
<proteinExistence type="inferred from homology"/>
<dbReference type="InterPro" id="IPR005490">
    <property type="entry name" value="LD_TPept_cat_dom"/>
</dbReference>
<keyword evidence="5 9" id="KW-0133">Cell shape</keyword>
<keyword evidence="6 9" id="KW-0573">Peptidoglycan synthesis</keyword>
<evidence type="ECO:0000313" key="11">
    <source>
        <dbReference type="EMBL" id="OIJ12999.1"/>
    </source>
</evidence>
<sequence length="149" mass="16422">MKAGMVLKIPELSILEAQSSKGYEVKVDKSKNILTVYYNSKVVRKFSVGTGKDQSLTPEGSFKIVNKVEKPWYNPENIRGGAPENPLGSHWLGLNVPGTNGFIYGIHGTNNPSSIGNYVSLGCIRMHNADVKWLYDTLPLQTPVHIFSS</sequence>
<dbReference type="GO" id="GO:0071555">
    <property type="term" value="P:cell wall organization"/>
    <property type="evidence" value="ECO:0007669"/>
    <property type="project" value="UniProtKB-UniRule"/>
</dbReference>
<gene>
    <name evidence="11" type="ORF">BKP35_10360</name>
</gene>
<dbReference type="InterPro" id="IPR050979">
    <property type="entry name" value="LD-transpeptidase"/>
</dbReference>